<feature type="transmembrane region" description="Helical" evidence="1">
    <location>
        <begin position="88"/>
        <end position="105"/>
    </location>
</feature>
<gene>
    <name evidence="2" type="ORF">GRF59_02235</name>
</gene>
<feature type="transmembrane region" description="Helical" evidence="1">
    <location>
        <begin position="65"/>
        <end position="82"/>
    </location>
</feature>
<reference evidence="2 3" key="1">
    <citation type="submission" date="2019-12" db="EMBL/GenBank/DDBJ databases">
        <title>Paenibacillus sp. nov., an endophytic bacterium isolated from the stem of Dendrobium.</title>
        <authorList>
            <person name="Zhao R."/>
        </authorList>
    </citation>
    <scope>NUCLEOTIDE SEQUENCE [LARGE SCALE GENOMIC DNA]</scope>
    <source>
        <strain evidence="2 3">HJL G12</strain>
    </source>
</reference>
<evidence type="ECO:0000313" key="3">
    <source>
        <dbReference type="Proteomes" id="UP000460318"/>
    </source>
</evidence>
<keyword evidence="1" id="KW-1133">Transmembrane helix</keyword>
<evidence type="ECO:0000313" key="2">
    <source>
        <dbReference type="EMBL" id="MWV42439.1"/>
    </source>
</evidence>
<proteinExistence type="predicted"/>
<feature type="transmembrane region" description="Helical" evidence="1">
    <location>
        <begin position="41"/>
        <end position="60"/>
    </location>
</feature>
<comment type="caution">
    <text evidence="2">The sequence shown here is derived from an EMBL/GenBank/DDBJ whole genome shotgun (WGS) entry which is preliminary data.</text>
</comment>
<protein>
    <submittedName>
        <fullName evidence="2">Uncharacterized protein</fullName>
    </submittedName>
</protein>
<keyword evidence="1" id="KW-0812">Transmembrane</keyword>
<dbReference type="AlphaFoldDB" id="A0A7X3LGR3"/>
<keyword evidence="3" id="KW-1185">Reference proteome</keyword>
<dbReference type="Proteomes" id="UP000460318">
    <property type="component" value="Unassembled WGS sequence"/>
</dbReference>
<dbReference type="RefSeq" id="WP_160496040.1">
    <property type="nucleotide sequence ID" value="NZ_WUBI01000001.1"/>
</dbReference>
<keyword evidence="1" id="KW-0472">Membrane</keyword>
<sequence>MIRYSRASFYIGSAAAVLSIFLWCMLHFFNPYTDRFESAAAIRTFFLLFLPACAALVSVLMSRKWLMLAAFIWSLPASLYLALTPGVFALFGATSIAYIISYLFMRAKK</sequence>
<name>A0A7X3LGR3_9BACL</name>
<organism evidence="2 3">
    <name type="scientific">Paenibacillus dendrobii</name>
    <dbReference type="NCBI Taxonomy" id="2691084"/>
    <lineage>
        <taxon>Bacteria</taxon>
        <taxon>Bacillati</taxon>
        <taxon>Bacillota</taxon>
        <taxon>Bacilli</taxon>
        <taxon>Bacillales</taxon>
        <taxon>Paenibacillaceae</taxon>
        <taxon>Paenibacillus</taxon>
    </lineage>
</organism>
<accession>A0A7X3LGR3</accession>
<feature type="transmembrane region" description="Helical" evidence="1">
    <location>
        <begin position="7"/>
        <end position="29"/>
    </location>
</feature>
<evidence type="ECO:0000256" key="1">
    <source>
        <dbReference type="SAM" id="Phobius"/>
    </source>
</evidence>
<dbReference type="EMBL" id="WUBI01000001">
    <property type="protein sequence ID" value="MWV42439.1"/>
    <property type="molecule type" value="Genomic_DNA"/>
</dbReference>